<dbReference type="RefSeq" id="WP_268112761.1">
    <property type="nucleotide sequence ID" value="NZ_JAPPUX010000004.1"/>
</dbReference>
<dbReference type="Proteomes" id="UP001074726">
    <property type="component" value="Unassembled WGS sequence"/>
</dbReference>
<dbReference type="Gene3D" id="3.90.550.10">
    <property type="entry name" value="Spore Coat Polysaccharide Biosynthesis Protein SpsA, Chain A"/>
    <property type="match status" value="1"/>
</dbReference>
<name>A0ABT4CHI2_9ACTN</name>
<accession>A0ABT4CHI2</accession>
<dbReference type="InterPro" id="IPR029044">
    <property type="entry name" value="Nucleotide-diphossugar_trans"/>
</dbReference>
<evidence type="ECO:0000256" key="1">
    <source>
        <dbReference type="ARBA" id="ARBA00006739"/>
    </source>
</evidence>
<dbReference type="EMBL" id="JAPPUX010000004">
    <property type="protein sequence ID" value="MCY4727826.1"/>
    <property type="molecule type" value="Genomic_DNA"/>
</dbReference>
<comment type="similarity">
    <text evidence="1">Belongs to the glycosyltransferase 2 family.</text>
</comment>
<reference evidence="3" key="1">
    <citation type="submission" date="2022-08" db="EMBL/GenBank/DDBJ databases">
        <title>Genome sequencing of Nocardioides sp. STR2.</title>
        <authorList>
            <person name="So Y."/>
        </authorList>
    </citation>
    <scope>NUCLEOTIDE SEQUENCE</scope>
    <source>
        <strain evidence="3">STR2</strain>
    </source>
</reference>
<evidence type="ECO:0000313" key="4">
    <source>
        <dbReference type="Proteomes" id="UP001074726"/>
    </source>
</evidence>
<sequence length="226" mass="24319">MKDVAFVVPVYNEAQVIGTVIKAIQAVTPHVVCVNDGSTDASAAEILKAGAYLVDHPINMGQGAALQTGIEFARLLPGVERFVTFDADGQHVIDDAIRMLTTLEVGDLDIVLGSRFLGASVGAPRLRKALLRLAVRFSNVTSGIRLTDAHNGLRAFNRHVADTIEITAPDMTHASEIIELIARNGYRYREVPVTIHYTAYSVSKGQAGMNAVNIAVDTLLRKVGRS</sequence>
<evidence type="ECO:0000313" key="3">
    <source>
        <dbReference type="EMBL" id="MCY4727826.1"/>
    </source>
</evidence>
<keyword evidence="4" id="KW-1185">Reference proteome</keyword>
<dbReference type="PANTHER" id="PTHR48090:SF7">
    <property type="entry name" value="RFBJ PROTEIN"/>
    <property type="match status" value="1"/>
</dbReference>
<dbReference type="Pfam" id="PF00535">
    <property type="entry name" value="Glycos_transf_2"/>
    <property type="match status" value="1"/>
</dbReference>
<dbReference type="CDD" id="cd04179">
    <property type="entry name" value="DPM_DPG-synthase_like"/>
    <property type="match status" value="1"/>
</dbReference>
<dbReference type="SUPFAM" id="SSF53448">
    <property type="entry name" value="Nucleotide-diphospho-sugar transferases"/>
    <property type="match status" value="1"/>
</dbReference>
<evidence type="ECO:0000259" key="2">
    <source>
        <dbReference type="Pfam" id="PF00535"/>
    </source>
</evidence>
<organism evidence="3 4">
    <name type="scientific">Nocardioides pini</name>
    <dbReference type="NCBI Taxonomy" id="2975053"/>
    <lineage>
        <taxon>Bacteria</taxon>
        <taxon>Bacillati</taxon>
        <taxon>Actinomycetota</taxon>
        <taxon>Actinomycetes</taxon>
        <taxon>Propionibacteriales</taxon>
        <taxon>Nocardioidaceae</taxon>
        <taxon>Nocardioides</taxon>
    </lineage>
</organism>
<feature type="domain" description="Glycosyltransferase 2-like" evidence="2">
    <location>
        <begin position="6"/>
        <end position="161"/>
    </location>
</feature>
<dbReference type="InterPro" id="IPR001173">
    <property type="entry name" value="Glyco_trans_2-like"/>
</dbReference>
<proteinExistence type="inferred from homology"/>
<dbReference type="InterPro" id="IPR050256">
    <property type="entry name" value="Glycosyltransferase_2"/>
</dbReference>
<gene>
    <name evidence="3" type="ORF">NYO98_16175</name>
</gene>
<comment type="caution">
    <text evidence="3">The sequence shown here is derived from an EMBL/GenBank/DDBJ whole genome shotgun (WGS) entry which is preliminary data.</text>
</comment>
<dbReference type="PANTHER" id="PTHR48090">
    <property type="entry name" value="UNDECAPRENYL-PHOSPHATE 4-DEOXY-4-FORMAMIDO-L-ARABINOSE TRANSFERASE-RELATED"/>
    <property type="match status" value="1"/>
</dbReference>
<protein>
    <submittedName>
        <fullName evidence="3">Glycosyltransferase family 2 protein</fullName>
    </submittedName>
</protein>